<dbReference type="InterPro" id="IPR058792">
    <property type="entry name" value="Beta-barrel_RND_2"/>
</dbReference>
<evidence type="ECO:0000256" key="2">
    <source>
        <dbReference type="ARBA" id="ARBA00009477"/>
    </source>
</evidence>
<evidence type="ECO:0000259" key="6">
    <source>
        <dbReference type="Pfam" id="PF25917"/>
    </source>
</evidence>
<dbReference type="Pfam" id="PF25954">
    <property type="entry name" value="Beta-barrel_RND_2"/>
    <property type="match status" value="1"/>
</dbReference>
<evidence type="ECO:0000256" key="4">
    <source>
        <dbReference type="SAM" id="Coils"/>
    </source>
</evidence>
<dbReference type="EMBL" id="AP024202">
    <property type="protein sequence ID" value="BCN92351.1"/>
    <property type="molecule type" value="Genomic_DNA"/>
</dbReference>
<dbReference type="RefSeq" id="WP_237262053.1">
    <property type="nucleotide sequence ID" value="NZ_AP024202.1"/>
</dbReference>
<comment type="similarity">
    <text evidence="2">Belongs to the membrane fusion protein (MFP) (TC 8.A.1) family.</text>
</comment>
<sequence>MNSAPNDTKTTNQDNDKIALQSLLQKSPKTRFKKGYWVFAFVVLIALGYGLKTWLFPQQSGAPIYKTAKVKIGDIRATVSATGTLQPTNKVDVGSELSGTVEKVLVDYNDKVTKGQLLAELNTDKLQAQVLQTKASLQVAEAGVLEAEATLQEANANYARLLEVYKLSAGKAPSKTDLSSAKASQLRAQAAKSTALAKVEQAKANLDQNQTDLAKTKVLSPINGIVLKRSIEAGQTVAATMTAPVLFTLAEDLTSMELEVNVDEADVGQVNQGQTAIFTVDAYPNTRFPAVIKQVRFGAETLDGVVTYATLLSVSNKDLKLRPGMTASADILVKEKKDILLIPMAALRFTPDLINTQQQQTSIVQSLMPRPRRSNQNLVKSKSKDGSETIWKMVNNELKSVSIKLGDSNGSSIEVLEGDLHEGDEIIVGVEVPTK</sequence>
<dbReference type="Gene3D" id="2.40.30.170">
    <property type="match status" value="1"/>
</dbReference>
<reference evidence="8" key="1">
    <citation type="journal article" date="2022" name="Arch. Microbiol.">
        <title>Thiomicrorhabdus immobilis sp. nov., a mesophilic sulfur-oxidizing bacterium isolated from sediment of a brackish lake in northern Japan.</title>
        <authorList>
            <person name="Kojima H."/>
            <person name="Mochizuki J."/>
            <person name="Kanda M."/>
            <person name="Watanabe T."/>
            <person name="Fukui M."/>
        </authorList>
    </citation>
    <scope>NUCLEOTIDE SEQUENCE</scope>
    <source>
        <strain evidence="8">Am19</strain>
    </source>
</reference>
<evidence type="ECO:0000313" key="8">
    <source>
        <dbReference type="EMBL" id="BCN92351.1"/>
    </source>
</evidence>
<dbReference type="InterPro" id="IPR058625">
    <property type="entry name" value="MdtA-like_BSH"/>
</dbReference>
<protein>
    <submittedName>
        <fullName evidence="8">Secretion protein HlyD</fullName>
    </submittedName>
</protein>
<dbReference type="Pfam" id="PF25917">
    <property type="entry name" value="BSH_RND"/>
    <property type="match status" value="1"/>
</dbReference>
<evidence type="ECO:0000256" key="5">
    <source>
        <dbReference type="SAM" id="Phobius"/>
    </source>
</evidence>
<feature type="transmembrane region" description="Helical" evidence="5">
    <location>
        <begin position="36"/>
        <end position="56"/>
    </location>
</feature>
<feature type="domain" description="CusB-like beta-barrel" evidence="7">
    <location>
        <begin position="258"/>
        <end position="330"/>
    </location>
</feature>
<proteinExistence type="inferred from homology"/>
<dbReference type="Proteomes" id="UP001054820">
    <property type="component" value="Chromosome"/>
</dbReference>
<keyword evidence="5" id="KW-1133">Transmembrane helix</keyword>
<dbReference type="SUPFAM" id="SSF111369">
    <property type="entry name" value="HlyD-like secretion proteins"/>
    <property type="match status" value="1"/>
</dbReference>
<dbReference type="PANTHER" id="PTHR32347">
    <property type="entry name" value="EFFLUX SYSTEM COMPONENT YKNX-RELATED"/>
    <property type="match status" value="1"/>
</dbReference>
<evidence type="ECO:0000256" key="3">
    <source>
        <dbReference type="ARBA" id="ARBA00023054"/>
    </source>
</evidence>
<keyword evidence="3 4" id="KW-0175">Coiled coil</keyword>
<evidence type="ECO:0000256" key="1">
    <source>
        <dbReference type="ARBA" id="ARBA00004196"/>
    </source>
</evidence>
<evidence type="ECO:0000313" key="9">
    <source>
        <dbReference type="Proteomes" id="UP001054820"/>
    </source>
</evidence>
<accession>A0ABN6CTU1</accession>
<keyword evidence="5" id="KW-0812">Transmembrane</keyword>
<organism evidence="8 9">
    <name type="scientific">Thiomicrorhabdus immobilis</name>
    <dbReference type="NCBI Taxonomy" id="2791037"/>
    <lineage>
        <taxon>Bacteria</taxon>
        <taxon>Pseudomonadati</taxon>
        <taxon>Pseudomonadota</taxon>
        <taxon>Gammaproteobacteria</taxon>
        <taxon>Thiotrichales</taxon>
        <taxon>Piscirickettsiaceae</taxon>
        <taxon>Thiomicrorhabdus</taxon>
    </lineage>
</organism>
<dbReference type="InterPro" id="IPR050465">
    <property type="entry name" value="UPF0194_transport"/>
</dbReference>
<keyword evidence="9" id="KW-1185">Reference proteome</keyword>
<comment type="subcellular location">
    <subcellularLocation>
        <location evidence="1">Cell envelope</location>
    </subcellularLocation>
</comment>
<feature type="coiled-coil region" evidence="4">
    <location>
        <begin position="137"/>
        <end position="164"/>
    </location>
</feature>
<dbReference type="InterPro" id="IPR006143">
    <property type="entry name" value="RND_pump_MFP"/>
</dbReference>
<dbReference type="NCBIfam" id="TIGR01730">
    <property type="entry name" value="RND_mfp"/>
    <property type="match status" value="1"/>
</dbReference>
<dbReference type="PANTHER" id="PTHR32347:SF14">
    <property type="entry name" value="EFFLUX SYSTEM COMPONENT YKNX-RELATED"/>
    <property type="match status" value="1"/>
</dbReference>
<dbReference type="Gene3D" id="2.40.50.100">
    <property type="match status" value="2"/>
</dbReference>
<gene>
    <name evidence="8" type="ORF">THMIRHAM_01360</name>
</gene>
<evidence type="ECO:0000259" key="7">
    <source>
        <dbReference type="Pfam" id="PF25954"/>
    </source>
</evidence>
<name>A0ABN6CTU1_9GAMM</name>
<keyword evidence="5" id="KW-0472">Membrane</keyword>
<feature type="domain" description="Multidrug resistance protein MdtA-like barrel-sandwich hybrid" evidence="6">
    <location>
        <begin position="89"/>
        <end position="246"/>
    </location>
</feature>